<sequence>MLIVNACISAEDEAMLIVNACISAEDEAMLVVNACISAEVEARREDGGEGSGSGSEKEEKKPTGFTRRSQLKEGGGVTCWRVA</sequence>
<reference evidence="2" key="2">
    <citation type="submission" date="2020-11" db="EMBL/GenBank/DDBJ databases">
        <authorList>
            <person name="McCartney M.A."/>
            <person name="Auch B."/>
            <person name="Kono T."/>
            <person name="Mallez S."/>
            <person name="Becker A."/>
            <person name="Gohl D.M."/>
            <person name="Silverstein K.A.T."/>
            <person name="Koren S."/>
            <person name="Bechman K.B."/>
            <person name="Herman A."/>
            <person name="Abrahante J.E."/>
            <person name="Garbe J."/>
        </authorList>
    </citation>
    <scope>NUCLEOTIDE SEQUENCE</scope>
    <source>
        <strain evidence="2">Duluth1</strain>
        <tissue evidence="2">Whole animal</tissue>
    </source>
</reference>
<organism evidence="2 3">
    <name type="scientific">Dreissena polymorpha</name>
    <name type="common">Zebra mussel</name>
    <name type="synonym">Mytilus polymorpha</name>
    <dbReference type="NCBI Taxonomy" id="45954"/>
    <lineage>
        <taxon>Eukaryota</taxon>
        <taxon>Metazoa</taxon>
        <taxon>Spiralia</taxon>
        <taxon>Lophotrochozoa</taxon>
        <taxon>Mollusca</taxon>
        <taxon>Bivalvia</taxon>
        <taxon>Autobranchia</taxon>
        <taxon>Heteroconchia</taxon>
        <taxon>Euheterodonta</taxon>
        <taxon>Imparidentia</taxon>
        <taxon>Neoheterodontei</taxon>
        <taxon>Myida</taxon>
        <taxon>Dreissenoidea</taxon>
        <taxon>Dreissenidae</taxon>
        <taxon>Dreissena</taxon>
    </lineage>
</organism>
<dbReference type="Proteomes" id="UP000828390">
    <property type="component" value="Unassembled WGS sequence"/>
</dbReference>
<proteinExistence type="predicted"/>
<evidence type="ECO:0000313" key="3">
    <source>
        <dbReference type="Proteomes" id="UP000828390"/>
    </source>
</evidence>
<feature type="region of interest" description="Disordered" evidence="1">
    <location>
        <begin position="43"/>
        <end position="83"/>
    </location>
</feature>
<dbReference type="AlphaFoldDB" id="A0A9D4S5Z1"/>
<protein>
    <submittedName>
        <fullName evidence="2">Uncharacterized protein</fullName>
    </submittedName>
</protein>
<accession>A0A9D4S5Z1</accession>
<dbReference type="EMBL" id="JAIWYP010000001">
    <property type="protein sequence ID" value="KAH3891122.1"/>
    <property type="molecule type" value="Genomic_DNA"/>
</dbReference>
<name>A0A9D4S5Z1_DREPO</name>
<evidence type="ECO:0000256" key="1">
    <source>
        <dbReference type="SAM" id="MobiDB-lite"/>
    </source>
</evidence>
<gene>
    <name evidence="2" type="ORF">DPMN_015211</name>
</gene>
<keyword evidence="3" id="KW-1185">Reference proteome</keyword>
<comment type="caution">
    <text evidence="2">The sequence shown here is derived from an EMBL/GenBank/DDBJ whole genome shotgun (WGS) entry which is preliminary data.</text>
</comment>
<evidence type="ECO:0000313" key="2">
    <source>
        <dbReference type="EMBL" id="KAH3891122.1"/>
    </source>
</evidence>
<reference evidence="2" key="1">
    <citation type="journal article" date="2019" name="bioRxiv">
        <title>The Genome of the Zebra Mussel, Dreissena polymorpha: A Resource for Invasive Species Research.</title>
        <authorList>
            <person name="McCartney M.A."/>
            <person name="Auch B."/>
            <person name="Kono T."/>
            <person name="Mallez S."/>
            <person name="Zhang Y."/>
            <person name="Obille A."/>
            <person name="Becker A."/>
            <person name="Abrahante J.E."/>
            <person name="Garbe J."/>
            <person name="Badalamenti J.P."/>
            <person name="Herman A."/>
            <person name="Mangelson H."/>
            <person name="Liachko I."/>
            <person name="Sullivan S."/>
            <person name="Sone E.D."/>
            <person name="Koren S."/>
            <person name="Silverstein K.A.T."/>
            <person name="Beckman K.B."/>
            <person name="Gohl D.M."/>
        </authorList>
    </citation>
    <scope>NUCLEOTIDE SEQUENCE</scope>
    <source>
        <strain evidence="2">Duluth1</strain>
        <tissue evidence="2">Whole animal</tissue>
    </source>
</reference>